<keyword evidence="8 9" id="KW-0051">Antiviral defense</keyword>
<evidence type="ECO:0000256" key="8">
    <source>
        <dbReference type="ARBA" id="ARBA00023118"/>
    </source>
</evidence>
<gene>
    <name evidence="9 11" type="primary">cas2</name>
    <name evidence="11" type="ORF">H8S17_02980</name>
</gene>
<dbReference type="EMBL" id="JACOPH010000001">
    <property type="protein sequence ID" value="MBC5713180.1"/>
    <property type="molecule type" value="Genomic_DNA"/>
</dbReference>
<dbReference type="CDD" id="cd09725">
    <property type="entry name" value="Cas2_I_II_III"/>
    <property type="match status" value="1"/>
</dbReference>
<dbReference type="GO" id="GO:0051607">
    <property type="term" value="P:defense response to virus"/>
    <property type="evidence" value="ECO:0007669"/>
    <property type="project" value="UniProtKB-UniRule"/>
</dbReference>
<dbReference type="HAMAP" id="MF_01471">
    <property type="entry name" value="Cas2"/>
    <property type="match status" value="1"/>
</dbReference>
<sequence>MISYDVVNDRKRRKISKILEGYGKRVQYSVFESILARSDFTKMYHELLAVDIDAETDSIYFYSICSNCEKKKVVIGRKREYLEINDAAVIVL</sequence>
<feature type="binding site" evidence="9">
    <location>
        <position position="5"/>
    </location>
    <ligand>
        <name>Mg(2+)</name>
        <dbReference type="ChEBI" id="CHEBI:18420"/>
        <note>catalytic</note>
    </ligand>
</feature>
<keyword evidence="4 9" id="KW-0479">Metal-binding</keyword>
<dbReference type="GO" id="GO:0046872">
    <property type="term" value="F:metal ion binding"/>
    <property type="evidence" value="ECO:0007669"/>
    <property type="project" value="UniProtKB-UniRule"/>
</dbReference>
<dbReference type="PANTHER" id="PTHR34405:SF3">
    <property type="entry name" value="CRISPR-ASSOCIATED ENDORIBONUCLEASE CAS2 3"/>
    <property type="match status" value="1"/>
</dbReference>
<dbReference type="EC" id="3.1.-.-" evidence="9"/>
<dbReference type="RefSeq" id="WP_186866155.1">
    <property type="nucleotide sequence ID" value="NZ_JACOPH010000001.1"/>
</dbReference>
<evidence type="ECO:0000256" key="10">
    <source>
        <dbReference type="PIRNR" id="PIRNR032582"/>
    </source>
</evidence>
<protein>
    <recommendedName>
        <fullName evidence="9">CRISPR-associated endoribonuclease Cas2</fullName>
        <ecNumber evidence="9">3.1.-.-</ecNumber>
    </recommendedName>
</protein>
<dbReference type="NCBIfam" id="TIGR01573">
    <property type="entry name" value="cas2"/>
    <property type="match status" value="1"/>
</dbReference>
<accession>A0A923LLQ6</accession>
<comment type="cofactor">
    <cofactor evidence="1 9">
        <name>Mg(2+)</name>
        <dbReference type="ChEBI" id="CHEBI:18420"/>
    </cofactor>
</comment>
<dbReference type="GO" id="GO:0004521">
    <property type="term" value="F:RNA endonuclease activity"/>
    <property type="evidence" value="ECO:0007669"/>
    <property type="project" value="UniProtKB-UniRule"/>
</dbReference>
<proteinExistence type="inferred from homology"/>
<evidence type="ECO:0000313" key="12">
    <source>
        <dbReference type="Proteomes" id="UP000606720"/>
    </source>
</evidence>
<comment type="function">
    <text evidence="9">CRISPR (clustered regularly interspaced short palindromic repeat), is an adaptive immune system that provides protection against mobile genetic elements (viruses, transposable elements and conjugative plasmids). CRISPR clusters contain sequences complementary to antecedent mobile elements and target invading nucleic acids. CRISPR clusters are transcribed and processed into CRISPR RNA (crRNA). Functions as a ssRNA-specific endoribonuclease. Involved in the integration of spacer DNA into the CRISPR cassette.</text>
</comment>
<evidence type="ECO:0000256" key="4">
    <source>
        <dbReference type="ARBA" id="ARBA00022723"/>
    </source>
</evidence>
<dbReference type="GO" id="GO:0043571">
    <property type="term" value="P:maintenance of CRISPR repeat elements"/>
    <property type="evidence" value="ECO:0007669"/>
    <property type="project" value="UniProtKB-UniRule"/>
</dbReference>
<dbReference type="PANTHER" id="PTHR34405">
    <property type="entry name" value="CRISPR-ASSOCIATED ENDORIBONUCLEASE CAS2"/>
    <property type="match status" value="1"/>
</dbReference>
<dbReference type="PIRSF" id="PIRSF032582">
    <property type="entry name" value="Cas2"/>
    <property type="match status" value="1"/>
</dbReference>
<organism evidence="11 12">
    <name type="scientific">Roseburia zhanii</name>
    <dbReference type="NCBI Taxonomy" id="2763064"/>
    <lineage>
        <taxon>Bacteria</taxon>
        <taxon>Bacillati</taxon>
        <taxon>Bacillota</taxon>
        <taxon>Clostridia</taxon>
        <taxon>Lachnospirales</taxon>
        <taxon>Lachnospiraceae</taxon>
        <taxon>Roseburia</taxon>
    </lineage>
</organism>
<keyword evidence="7 9" id="KW-0460">Magnesium</keyword>
<reference evidence="11" key="1">
    <citation type="submission" date="2020-08" db="EMBL/GenBank/DDBJ databases">
        <title>Genome public.</title>
        <authorList>
            <person name="Liu C."/>
            <person name="Sun Q."/>
        </authorList>
    </citation>
    <scope>NUCLEOTIDE SEQUENCE</scope>
    <source>
        <strain evidence="11">BX1005</strain>
    </source>
</reference>
<evidence type="ECO:0000313" key="11">
    <source>
        <dbReference type="EMBL" id="MBC5713180.1"/>
    </source>
</evidence>
<comment type="caution">
    <text evidence="11">The sequence shown here is derived from an EMBL/GenBank/DDBJ whole genome shotgun (WGS) entry which is preliminary data.</text>
</comment>
<dbReference type="Pfam" id="PF09827">
    <property type="entry name" value="CRISPR_Cas2"/>
    <property type="match status" value="1"/>
</dbReference>
<evidence type="ECO:0000256" key="1">
    <source>
        <dbReference type="ARBA" id="ARBA00001946"/>
    </source>
</evidence>
<evidence type="ECO:0000256" key="2">
    <source>
        <dbReference type="ARBA" id="ARBA00009959"/>
    </source>
</evidence>
<keyword evidence="3 9" id="KW-0540">Nuclease</keyword>
<dbReference type="SUPFAM" id="SSF143430">
    <property type="entry name" value="TTP0101/SSO1404-like"/>
    <property type="match status" value="1"/>
</dbReference>
<dbReference type="AlphaFoldDB" id="A0A923LLQ6"/>
<evidence type="ECO:0000256" key="3">
    <source>
        <dbReference type="ARBA" id="ARBA00022722"/>
    </source>
</evidence>
<comment type="similarity">
    <text evidence="2 9 10">Belongs to the CRISPR-associated endoribonuclease Cas2 protein family.</text>
</comment>
<dbReference type="Gene3D" id="3.30.70.240">
    <property type="match status" value="1"/>
</dbReference>
<dbReference type="InterPro" id="IPR019199">
    <property type="entry name" value="Virulence_VapD/CRISPR_Cas2"/>
</dbReference>
<dbReference type="Proteomes" id="UP000606720">
    <property type="component" value="Unassembled WGS sequence"/>
</dbReference>
<evidence type="ECO:0000256" key="6">
    <source>
        <dbReference type="ARBA" id="ARBA00022801"/>
    </source>
</evidence>
<evidence type="ECO:0000256" key="9">
    <source>
        <dbReference type="HAMAP-Rule" id="MF_01471"/>
    </source>
</evidence>
<name>A0A923LLQ6_9FIRM</name>
<evidence type="ECO:0000256" key="5">
    <source>
        <dbReference type="ARBA" id="ARBA00022759"/>
    </source>
</evidence>
<keyword evidence="5 9" id="KW-0255">Endonuclease</keyword>
<dbReference type="InterPro" id="IPR021127">
    <property type="entry name" value="CRISPR_associated_Cas2"/>
</dbReference>
<keyword evidence="6 9" id="KW-0378">Hydrolase</keyword>
<evidence type="ECO:0000256" key="7">
    <source>
        <dbReference type="ARBA" id="ARBA00022842"/>
    </source>
</evidence>
<comment type="subunit">
    <text evidence="9">Homodimer, forms a heterotetramer with a Cas1 homodimer.</text>
</comment>
<dbReference type="GO" id="GO:0016787">
    <property type="term" value="F:hydrolase activity"/>
    <property type="evidence" value="ECO:0007669"/>
    <property type="project" value="UniProtKB-KW"/>
</dbReference>
<keyword evidence="12" id="KW-1185">Reference proteome</keyword>